<dbReference type="PANTHER" id="PTHR30504">
    <property type="entry name" value="GLUCANS BIOSYNTHESIS PROTEIN"/>
    <property type="match status" value="1"/>
</dbReference>
<accession>A0ABW0H2Y8</accession>
<feature type="domain" description="Glucan biosynthesis periplasmic MdoG C-terminal" evidence="7">
    <location>
        <begin position="66"/>
        <end position="543"/>
    </location>
</feature>
<dbReference type="InterPro" id="IPR013783">
    <property type="entry name" value="Ig-like_fold"/>
</dbReference>
<dbReference type="EMBL" id="JBHSLV010000007">
    <property type="protein sequence ID" value="MFC5391553.1"/>
    <property type="molecule type" value="Genomic_DNA"/>
</dbReference>
<comment type="subcellular location">
    <subcellularLocation>
        <location evidence="1">Periplasm</location>
    </subcellularLocation>
</comment>
<name>A0ABW0H2Y8_9HYPH</name>
<evidence type="ECO:0000313" key="9">
    <source>
        <dbReference type="Proteomes" id="UP001596104"/>
    </source>
</evidence>
<dbReference type="SUPFAM" id="SSF74650">
    <property type="entry name" value="Galactose mutarotase-like"/>
    <property type="match status" value="1"/>
</dbReference>
<comment type="pathway">
    <text evidence="2">Glycan metabolism; osmoregulated periplasmic glucan (OPG) biosynthesis.</text>
</comment>
<reference evidence="9" key="1">
    <citation type="journal article" date="2019" name="Int. J. Syst. Evol. Microbiol.">
        <title>The Global Catalogue of Microorganisms (GCM) 10K type strain sequencing project: providing services to taxonomists for standard genome sequencing and annotation.</title>
        <authorList>
            <consortium name="The Broad Institute Genomics Platform"/>
            <consortium name="The Broad Institute Genome Sequencing Center for Infectious Disease"/>
            <person name="Wu L."/>
            <person name="Ma J."/>
        </authorList>
    </citation>
    <scope>NUCLEOTIDE SEQUENCE [LARGE SCALE GENOMIC DNA]</scope>
    <source>
        <strain evidence="9">CGMCC 1.16326</strain>
    </source>
</reference>
<comment type="caution">
    <text evidence="8">The sequence shown here is derived from an EMBL/GenBank/DDBJ whole genome shotgun (WGS) entry which is preliminary data.</text>
</comment>
<feature type="region of interest" description="Disordered" evidence="6">
    <location>
        <begin position="542"/>
        <end position="571"/>
    </location>
</feature>
<dbReference type="InterPro" id="IPR011013">
    <property type="entry name" value="Gal_mutarotase_sf_dom"/>
</dbReference>
<organism evidence="8 9">
    <name type="scientific">Bosea vestrisii</name>
    <dbReference type="NCBI Taxonomy" id="151416"/>
    <lineage>
        <taxon>Bacteria</taxon>
        <taxon>Pseudomonadati</taxon>
        <taxon>Pseudomonadota</taxon>
        <taxon>Alphaproteobacteria</taxon>
        <taxon>Hyphomicrobiales</taxon>
        <taxon>Boseaceae</taxon>
        <taxon>Bosea</taxon>
    </lineage>
</organism>
<feature type="compositionally biased region" description="Pro residues" evidence="6">
    <location>
        <begin position="549"/>
        <end position="558"/>
    </location>
</feature>
<comment type="similarity">
    <text evidence="3">Belongs to the OpgD/OpgG family.</text>
</comment>
<keyword evidence="4" id="KW-0732">Signal</keyword>
<proteinExistence type="inferred from homology"/>
<dbReference type="PIRSF" id="PIRSF006281">
    <property type="entry name" value="MdoG"/>
    <property type="match status" value="1"/>
</dbReference>
<dbReference type="InterPro" id="IPR007444">
    <property type="entry name" value="Glucan_biosyn_MdoG_C"/>
</dbReference>
<dbReference type="Proteomes" id="UP001596104">
    <property type="component" value="Unassembled WGS sequence"/>
</dbReference>
<dbReference type="Pfam" id="PF04349">
    <property type="entry name" value="MdoG"/>
    <property type="match status" value="1"/>
</dbReference>
<keyword evidence="9" id="KW-1185">Reference proteome</keyword>
<evidence type="ECO:0000256" key="5">
    <source>
        <dbReference type="ARBA" id="ARBA00022764"/>
    </source>
</evidence>
<protein>
    <submittedName>
        <fullName evidence="8">Glucan biosynthesis protein</fullName>
    </submittedName>
</protein>
<dbReference type="Gene3D" id="2.70.98.10">
    <property type="match status" value="1"/>
</dbReference>
<evidence type="ECO:0000256" key="6">
    <source>
        <dbReference type="SAM" id="MobiDB-lite"/>
    </source>
</evidence>
<evidence type="ECO:0000256" key="1">
    <source>
        <dbReference type="ARBA" id="ARBA00004418"/>
    </source>
</evidence>
<dbReference type="InterPro" id="IPR014756">
    <property type="entry name" value="Ig_E-set"/>
</dbReference>
<evidence type="ECO:0000313" key="8">
    <source>
        <dbReference type="EMBL" id="MFC5391553.1"/>
    </source>
</evidence>
<feature type="region of interest" description="Disordered" evidence="6">
    <location>
        <begin position="39"/>
        <end position="64"/>
    </location>
</feature>
<evidence type="ECO:0000256" key="2">
    <source>
        <dbReference type="ARBA" id="ARBA00005001"/>
    </source>
</evidence>
<keyword evidence="5" id="KW-0574">Periplasm</keyword>
<sequence>MSTIRPDHRDDLCQRAEPLLAEPSRRVILAALASAAAHSAPARAQDSGRPPATPNNAPPEPRRGSFSYEAVVKQARELAARPFDATAPDLPEALKALTYDSYREIRFRRDKALWRESGSDYRLHLFHLGFLHDRPVQIHDVVDGNAIPIPYSMALFEFGKAQVPHKLPVSLGFAGFAVTTTLNDLKRQDELISFLGASYFRFLGRGHRYGLSARALAIDVGGEQPEEFPFFRSLWLERPNAQSVDLVIHGLVDSPSVSGAFRFVVSPGQQTSVAVTATIIPRKPIARLGIAPLTSMFLAGEGDREQRTDFRPEIHDSDGLTLNTGNGDWIWRPIRNPKVLSISSFQDRNPRGFGLIQRDREFGHYQDLEAHYHARPGYWIEPAGEWGEGHVDLIEIPTQNEAFDNIVCCWTPKEPLPPGQPSEFRYRIRTISTTETLHALGQVQSSFAAGEVVDEAAGQVRRRFIVDFNAGDLEYYLSDPKRVTVATAVSRGSVAGTIVDANVAAKGFRAIVDVTLRPGESTDLSLFLRTAKHALTETWTTSWAAAAPQPAPPQPASAPPGGATDPAASRN</sequence>
<dbReference type="InterPro" id="IPR014438">
    <property type="entry name" value="Glucan_biosyn_MdoG/MdoD"/>
</dbReference>
<dbReference type="SUPFAM" id="SSF81296">
    <property type="entry name" value="E set domains"/>
    <property type="match status" value="1"/>
</dbReference>
<dbReference type="Gene3D" id="2.60.40.10">
    <property type="entry name" value="Immunoglobulins"/>
    <property type="match status" value="1"/>
</dbReference>
<evidence type="ECO:0000256" key="4">
    <source>
        <dbReference type="ARBA" id="ARBA00022729"/>
    </source>
</evidence>
<dbReference type="PANTHER" id="PTHR30504:SF3">
    <property type="entry name" value="GLUCANS BIOSYNTHESIS PROTEIN D"/>
    <property type="match status" value="1"/>
</dbReference>
<dbReference type="InterPro" id="IPR014718">
    <property type="entry name" value="GH-type_carb-bd"/>
</dbReference>
<dbReference type="RefSeq" id="WP_377006370.1">
    <property type="nucleotide sequence ID" value="NZ_JBHSLV010000007.1"/>
</dbReference>
<gene>
    <name evidence="8" type="ORF">ACFPPC_02730</name>
</gene>
<evidence type="ECO:0000259" key="7">
    <source>
        <dbReference type="Pfam" id="PF04349"/>
    </source>
</evidence>
<evidence type="ECO:0000256" key="3">
    <source>
        <dbReference type="ARBA" id="ARBA00009284"/>
    </source>
</evidence>